<evidence type="ECO:0000313" key="2">
    <source>
        <dbReference type="Ensembl" id="ENSMALP00000031294.1"/>
    </source>
</evidence>
<dbReference type="AlphaFoldDB" id="A0A3Q3KB46"/>
<keyword evidence="3" id="KW-1185">Reference proteome</keyword>
<reference evidence="2" key="1">
    <citation type="submission" date="2025-08" db="UniProtKB">
        <authorList>
            <consortium name="Ensembl"/>
        </authorList>
    </citation>
    <scope>IDENTIFICATION</scope>
</reference>
<dbReference type="InterPro" id="IPR043937">
    <property type="entry name" value="GOLGA_C"/>
</dbReference>
<proteinExistence type="predicted"/>
<name>A0A3Q3KB46_MONAL</name>
<dbReference type="PANTHER" id="PTHR10881">
    <property type="entry name" value="GOLGIN SUBFAMILY A MEMBER-RELATED"/>
    <property type="match status" value="1"/>
</dbReference>
<dbReference type="Ensembl" id="ENSMALT00000031840.1">
    <property type="protein sequence ID" value="ENSMALP00000031294.1"/>
    <property type="gene ID" value="ENSMALG00000021603.1"/>
</dbReference>
<dbReference type="GO" id="GO:0007030">
    <property type="term" value="P:Golgi organization"/>
    <property type="evidence" value="ECO:0007669"/>
    <property type="project" value="TreeGrafter"/>
</dbReference>
<dbReference type="Pfam" id="PF19046">
    <property type="entry name" value="GM130_C"/>
    <property type="match status" value="1"/>
</dbReference>
<dbReference type="InterPro" id="IPR024858">
    <property type="entry name" value="GOLGA"/>
</dbReference>
<dbReference type="PANTHER" id="PTHR10881:SF46">
    <property type="entry name" value="GOLGIN SUBFAMILY A MEMBER 2"/>
    <property type="match status" value="1"/>
</dbReference>
<sequence>MHIFLYFNNFTTPFSLSFSAVDAMEVIPLSEPTTGLEAPSSQKLSTGSAQINSKLLAPKEDGTAQQIIQLLQEIQNPQGAPRSPPFLGENPCIPFFYRPDEQDEVKIMVV</sequence>
<keyword evidence="1" id="KW-0175">Coiled coil</keyword>
<protein>
    <submittedName>
        <fullName evidence="2">Uncharacterized protein</fullName>
    </submittedName>
</protein>
<evidence type="ECO:0000256" key="1">
    <source>
        <dbReference type="ARBA" id="ARBA00023054"/>
    </source>
</evidence>
<dbReference type="GO" id="GO:0032580">
    <property type="term" value="C:Golgi cisterna membrane"/>
    <property type="evidence" value="ECO:0007669"/>
    <property type="project" value="TreeGrafter"/>
</dbReference>
<dbReference type="Proteomes" id="UP000261600">
    <property type="component" value="Unplaced"/>
</dbReference>
<dbReference type="GO" id="GO:0005801">
    <property type="term" value="C:cis-Golgi network"/>
    <property type="evidence" value="ECO:0007669"/>
    <property type="project" value="InterPro"/>
</dbReference>
<evidence type="ECO:0000313" key="3">
    <source>
        <dbReference type="Proteomes" id="UP000261600"/>
    </source>
</evidence>
<reference evidence="2" key="2">
    <citation type="submission" date="2025-09" db="UniProtKB">
        <authorList>
            <consortium name="Ensembl"/>
        </authorList>
    </citation>
    <scope>IDENTIFICATION</scope>
</reference>
<dbReference type="STRING" id="43700.ENSMALP00000031294"/>
<accession>A0A3Q3KB46</accession>
<organism evidence="2 3">
    <name type="scientific">Monopterus albus</name>
    <name type="common">Swamp eel</name>
    <dbReference type="NCBI Taxonomy" id="43700"/>
    <lineage>
        <taxon>Eukaryota</taxon>
        <taxon>Metazoa</taxon>
        <taxon>Chordata</taxon>
        <taxon>Craniata</taxon>
        <taxon>Vertebrata</taxon>
        <taxon>Euteleostomi</taxon>
        <taxon>Actinopterygii</taxon>
        <taxon>Neopterygii</taxon>
        <taxon>Teleostei</taxon>
        <taxon>Neoteleostei</taxon>
        <taxon>Acanthomorphata</taxon>
        <taxon>Anabantaria</taxon>
        <taxon>Synbranchiformes</taxon>
        <taxon>Synbranchidae</taxon>
        <taxon>Monopterus</taxon>
    </lineage>
</organism>
<dbReference type="GO" id="GO:0000137">
    <property type="term" value="C:Golgi cis cisterna"/>
    <property type="evidence" value="ECO:0007669"/>
    <property type="project" value="TreeGrafter"/>
</dbReference>